<evidence type="ECO:0000313" key="2">
    <source>
        <dbReference type="EMBL" id="EMA56466.1"/>
    </source>
</evidence>
<reference evidence="2 3" key="1">
    <citation type="journal article" date="2014" name="PLoS Genet.">
        <title>Phylogenetically driven sequencing of extremely halophilic archaea reveals strategies for static and dynamic osmo-response.</title>
        <authorList>
            <person name="Becker E.A."/>
            <person name="Seitzer P.M."/>
            <person name="Tritt A."/>
            <person name="Larsen D."/>
            <person name="Krusor M."/>
            <person name="Yao A.I."/>
            <person name="Wu D."/>
            <person name="Madern D."/>
            <person name="Eisen J.A."/>
            <person name="Darling A.E."/>
            <person name="Facciotti M.T."/>
        </authorList>
    </citation>
    <scope>NUCLEOTIDE SEQUENCE [LARGE SCALE GENOMIC DNA]</scope>
    <source>
        <strain evidence="2 3">JCM 13552</strain>
    </source>
</reference>
<dbReference type="PATRIC" id="fig|1227457.3.peg.362"/>
<feature type="region of interest" description="Disordered" evidence="1">
    <location>
        <begin position="1"/>
        <end position="53"/>
    </location>
</feature>
<feature type="region of interest" description="Disordered" evidence="1">
    <location>
        <begin position="98"/>
        <end position="135"/>
    </location>
</feature>
<evidence type="ECO:0000313" key="3">
    <source>
        <dbReference type="Proteomes" id="UP000011680"/>
    </source>
</evidence>
<dbReference type="EMBL" id="AOMF01000037">
    <property type="protein sequence ID" value="EMA56466.1"/>
    <property type="molecule type" value="Genomic_DNA"/>
</dbReference>
<keyword evidence="3" id="KW-1185">Reference proteome</keyword>
<accession>M0NF50</accession>
<protein>
    <submittedName>
        <fullName evidence="2">Uncharacterized protein</fullName>
    </submittedName>
</protein>
<organism evidence="2 3">
    <name type="scientific">Halococcus thailandensis JCM 13552</name>
    <dbReference type="NCBI Taxonomy" id="1227457"/>
    <lineage>
        <taxon>Archaea</taxon>
        <taxon>Methanobacteriati</taxon>
        <taxon>Methanobacteriota</taxon>
        <taxon>Stenosarchaea group</taxon>
        <taxon>Halobacteria</taxon>
        <taxon>Halobacteriales</taxon>
        <taxon>Halococcaceae</taxon>
        <taxon>Halococcus</taxon>
    </lineage>
</organism>
<comment type="caution">
    <text evidence="2">The sequence shown here is derived from an EMBL/GenBank/DDBJ whole genome shotgun (WGS) entry which is preliminary data.</text>
</comment>
<dbReference type="AlphaFoldDB" id="M0NF50"/>
<evidence type="ECO:0000256" key="1">
    <source>
        <dbReference type="SAM" id="MobiDB-lite"/>
    </source>
</evidence>
<feature type="compositionally biased region" description="Polar residues" evidence="1">
    <location>
        <begin position="22"/>
        <end position="46"/>
    </location>
</feature>
<name>M0NF50_9EURY</name>
<dbReference type="Proteomes" id="UP000011680">
    <property type="component" value="Unassembled WGS sequence"/>
</dbReference>
<sequence>MSSGGTVSRGDGPPTVGVYPGKSNSTGMSTTDAESTQTSEHAQVETTEVDGEVMVPANQVKQLVRNELTRFIEIRGNEDSPGLEDIWLAGQPLGKIVESNRQTAKSAEKQARAAGSSASKPTDSGGEDGSSNGLLPIERLVRGEDRDDWYAGNATESVERAKELYRHFQDWSSNTQKGRVIKTSGGKRGTATLKTLLNTVLDEPEISWKQVYRACQKLEEWTKGAIQFTDHRRHGKMLVDGRASSAASG</sequence>
<gene>
    <name evidence="2" type="ORF">C451_02038</name>
</gene>
<proteinExistence type="predicted"/>
<dbReference type="STRING" id="1227457.C451_02038"/>